<dbReference type="AlphaFoldDB" id="A0AA37C0T9"/>
<gene>
    <name evidence="1" type="ORF">ScoT_45870</name>
</gene>
<protein>
    <submittedName>
        <fullName evidence="1">Uncharacterized protein</fullName>
    </submittedName>
</protein>
<reference evidence="1" key="1">
    <citation type="submission" date="2022-09" db="EMBL/GenBank/DDBJ databases">
        <title>Whole genome shotgun sequence of Streptomyces albidoflavus NBRC 12854.</title>
        <authorList>
            <person name="Komaki H."/>
            <person name="Tamura T."/>
        </authorList>
    </citation>
    <scope>NUCLEOTIDE SEQUENCE</scope>
    <source>
        <strain evidence="1">NBRC 12854</strain>
    </source>
</reference>
<accession>A0AA37C0T9</accession>
<dbReference type="EMBL" id="BNDZ01000005">
    <property type="protein sequence ID" value="GHI48413.1"/>
    <property type="molecule type" value="Genomic_DNA"/>
</dbReference>
<proteinExistence type="predicted"/>
<comment type="caution">
    <text evidence="1">The sequence shown here is derived from an EMBL/GenBank/DDBJ whole genome shotgun (WGS) entry which is preliminary data.</text>
</comment>
<dbReference type="Proteomes" id="UP001051844">
    <property type="component" value="Unassembled WGS sequence"/>
</dbReference>
<evidence type="ECO:0000313" key="1">
    <source>
        <dbReference type="EMBL" id="GHI48413.1"/>
    </source>
</evidence>
<sequence length="85" mass="8419">MAGLELTRGVVLFRSVGATGRERSVVGASFRLGATLLGGALEKAESGGGKWGRMGGADGSRGGVMRLSRERPESAKLAGTGGGAG</sequence>
<organism evidence="1 2">
    <name type="scientific">Streptomyces albidoflavus</name>
    <dbReference type="NCBI Taxonomy" id="1886"/>
    <lineage>
        <taxon>Bacteria</taxon>
        <taxon>Bacillati</taxon>
        <taxon>Actinomycetota</taxon>
        <taxon>Actinomycetes</taxon>
        <taxon>Kitasatosporales</taxon>
        <taxon>Streptomycetaceae</taxon>
        <taxon>Streptomyces</taxon>
        <taxon>Streptomyces albidoflavus group</taxon>
    </lineage>
</organism>
<evidence type="ECO:0000313" key="2">
    <source>
        <dbReference type="Proteomes" id="UP001051844"/>
    </source>
</evidence>
<name>A0AA37C0T9_9ACTN</name>